<dbReference type="GO" id="GO:0003677">
    <property type="term" value="F:DNA binding"/>
    <property type="evidence" value="ECO:0007669"/>
    <property type="project" value="InterPro"/>
</dbReference>
<protein>
    <recommendedName>
        <fullName evidence="1">Resolvase/invertase-type recombinase catalytic domain-containing protein</fullName>
    </recommendedName>
</protein>
<sequence>MKKQSKREEVTVGIIYVRTSADEDGLLDLEEQERICREYCEKKDIKVARVFRDENASANNIYRPGLIEAVTYCDNHYVDLLITSHPDRFARNATACELLELALGRTGVFVLYAIDDKVEETADGWLSTAMKAMFAEYSSRIQSERIRQAIPLRRWPKEKGTDA</sequence>
<evidence type="ECO:0000259" key="1">
    <source>
        <dbReference type="PROSITE" id="PS51736"/>
    </source>
</evidence>
<feature type="domain" description="Resolvase/invertase-type recombinase catalytic" evidence="1">
    <location>
        <begin position="12"/>
        <end position="157"/>
    </location>
</feature>
<dbReference type="GO" id="GO:0000150">
    <property type="term" value="F:DNA strand exchange activity"/>
    <property type="evidence" value="ECO:0007669"/>
    <property type="project" value="InterPro"/>
</dbReference>
<dbReference type="PROSITE" id="PS51736">
    <property type="entry name" value="RECOMBINASES_3"/>
    <property type="match status" value="1"/>
</dbReference>
<dbReference type="InterPro" id="IPR050639">
    <property type="entry name" value="SSR_resolvase"/>
</dbReference>
<dbReference type="AlphaFoldDB" id="A0A1F4XU18"/>
<dbReference type="Proteomes" id="UP000178091">
    <property type="component" value="Unassembled WGS sequence"/>
</dbReference>
<reference evidence="2 3" key="1">
    <citation type="journal article" date="2016" name="Nat. Commun.">
        <title>Thousands of microbial genomes shed light on interconnected biogeochemical processes in an aquifer system.</title>
        <authorList>
            <person name="Anantharaman K."/>
            <person name="Brown C.T."/>
            <person name="Hug L.A."/>
            <person name="Sharon I."/>
            <person name="Castelle C.J."/>
            <person name="Probst A.J."/>
            <person name="Thomas B.C."/>
            <person name="Singh A."/>
            <person name="Wilkins M.J."/>
            <person name="Karaoz U."/>
            <person name="Brodie E.L."/>
            <person name="Williams K.H."/>
            <person name="Hubbard S.S."/>
            <person name="Banfield J.F."/>
        </authorList>
    </citation>
    <scope>NUCLEOTIDE SEQUENCE [LARGE SCALE GENOMIC DNA]</scope>
</reference>
<evidence type="ECO:0000313" key="3">
    <source>
        <dbReference type="Proteomes" id="UP000178091"/>
    </source>
</evidence>
<dbReference type="Pfam" id="PF00239">
    <property type="entry name" value="Resolvase"/>
    <property type="match status" value="1"/>
</dbReference>
<dbReference type="PANTHER" id="PTHR30461:SF23">
    <property type="entry name" value="DNA RECOMBINASE-RELATED"/>
    <property type="match status" value="1"/>
</dbReference>
<dbReference type="SMART" id="SM00857">
    <property type="entry name" value="Resolvase"/>
    <property type="match status" value="1"/>
</dbReference>
<gene>
    <name evidence="2" type="ORF">A3F55_01740</name>
</gene>
<proteinExistence type="predicted"/>
<comment type="caution">
    <text evidence="2">The sequence shown here is derived from an EMBL/GenBank/DDBJ whole genome shotgun (WGS) entry which is preliminary data.</text>
</comment>
<dbReference type="InterPro" id="IPR036162">
    <property type="entry name" value="Resolvase-like_N_sf"/>
</dbReference>
<dbReference type="InterPro" id="IPR006119">
    <property type="entry name" value="Resolv_N"/>
</dbReference>
<accession>A0A1F4XU18</accession>
<dbReference type="CDD" id="cd00338">
    <property type="entry name" value="Ser_Recombinase"/>
    <property type="match status" value="1"/>
</dbReference>
<name>A0A1F4XU18_9BACT</name>
<dbReference type="SUPFAM" id="SSF53041">
    <property type="entry name" value="Resolvase-like"/>
    <property type="match status" value="1"/>
</dbReference>
<dbReference type="Gene3D" id="3.40.50.1390">
    <property type="entry name" value="Resolvase, N-terminal catalytic domain"/>
    <property type="match status" value="1"/>
</dbReference>
<evidence type="ECO:0000313" key="2">
    <source>
        <dbReference type="EMBL" id="OGC85124.1"/>
    </source>
</evidence>
<dbReference type="EMBL" id="MEWW01000003">
    <property type="protein sequence ID" value="OGC85124.1"/>
    <property type="molecule type" value="Genomic_DNA"/>
</dbReference>
<organism evidence="2 3">
    <name type="scientific">Candidatus Adlerbacteria bacterium RIFCSPHIGHO2_12_FULL_53_18</name>
    <dbReference type="NCBI Taxonomy" id="1797242"/>
    <lineage>
        <taxon>Bacteria</taxon>
        <taxon>Candidatus Adleribacteriota</taxon>
    </lineage>
</organism>
<dbReference type="PANTHER" id="PTHR30461">
    <property type="entry name" value="DNA-INVERTASE FROM LAMBDOID PROPHAGE"/>
    <property type="match status" value="1"/>
</dbReference>